<dbReference type="GO" id="GO:0006352">
    <property type="term" value="P:DNA-templated transcription initiation"/>
    <property type="evidence" value="ECO:0007669"/>
    <property type="project" value="InterPro"/>
</dbReference>
<proteinExistence type="inferred from homology"/>
<dbReference type="AlphaFoldDB" id="A0A7X5UAL7"/>
<evidence type="ECO:0000259" key="8">
    <source>
        <dbReference type="Pfam" id="PF08281"/>
    </source>
</evidence>
<keyword evidence="3 6" id="KW-0731">Sigma factor</keyword>
<dbReference type="InterPro" id="IPR000838">
    <property type="entry name" value="RNA_pol_sigma70_ECF_CS"/>
</dbReference>
<dbReference type="Pfam" id="PF04542">
    <property type="entry name" value="Sigma70_r2"/>
    <property type="match status" value="1"/>
</dbReference>
<evidence type="ECO:0000256" key="5">
    <source>
        <dbReference type="ARBA" id="ARBA00023163"/>
    </source>
</evidence>
<gene>
    <name evidence="9" type="ORF">HBF25_10675</name>
</gene>
<keyword evidence="5 6" id="KW-0804">Transcription</keyword>
<name>A0A7X5UAL7_9GAMM</name>
<protein>
    <recommendedName>
        <fullName evidence="6">RNA polymerase sigma factor</fullName>
    </recommendedName>
</protein>
<dbReference type="NCBIfam" id="TIGR02937">
    <property type="entry name" value="sigma70-ECF"/>
    <property type="match status" value="1"/>
</dbReference>
<organism evidence="9 10">
    <name type="scientific">Luteibacter anthropi</name>
    <dbReference type="NCBI Taxonomy" id="564369"/>
    <lineage>
        <taxon>Bacteria</taxon>
        <taxon>Pseudomonadati</taxon>
        <taxon>Pseudomonadota</taxon>
        <taxon>Gammaproteobacteria</taxon>
        <taxon>Lysobacterales</taxon>
        <taxon>Rhodanobacteraceae</taxon>
        <taxon>Luteibacter</taxon>
    </lineage>
</organism>
<dbReference type="CDD" id="cd06171">
    <property type="entry name" value="Sigma70_r4"/>
    <property type="match status" value="1"/>
</dbReference>
<keyword evidence="4 6" id="KW-0238">DNA-binding</keyword>
<dbReference type="SUPFAM" id="SSF88946">
    <property type="entry name" value="Sigma2 domain of RNA polymerase sigma factors"/>
    <property type="match status" value="1"/>
</dbReference>
<feature type="domain" description="RNA polymerase sigma factor 70 region 4 type 2" evidence="8">
    <location>
        <begin position="152"/>
        <end position="202"/>
    </location>
</feature>
<keyword evidence="2 6" id="KW-0805">Transcription regulation</keyword>
<dbReference type="InterPro" id="IPR013249">
    <property type="entry name" value="RNA_pol_sigma70_r4_t2"/>
</dbReference>
<evidence type="ECO:0000256" key="2">
    <source>
        <dbReference type="ARBA" id="ARBA00023015"/>
    </source>
</evidence>
<dbReference type="PROSITE" id="PS01063">
    <property type="entry name" value="SIGMA70_ECF"/>
    <property type="match status" value="1"/>
</dbReference>
<evidence type="ECO:0000313" key="9">
    <source>
        <dbReference type="EMBL" id="NII06850.1"/>
    </source>
</evidence>
<comment type="caution">
    <text evidence="9">The sequence shown here is derived from an EMBL/GenBank/DDBJ whole genome shotgun (WGS) entry which is preliminary data.</text>
</comment>
<dbReference type="InterPro" id="IPR013324">
    <property type="entry name" value="RNA_pol_sigma_r3/r4-like"/>
</dbReference>
<dbReference type="EMBL" id="JAARLZ010000005">
    <property type="protein sequence ID" value="NII06850.1"/>
    <property type="molecule type" value="Genomic_DNA"/>
</dbReference>
<evidence type="ECO:0000256" key="4">
    <source>
        <dbReference type="ARBA" id="ARBA00023125"/>
    </source>
</evidence>
<accession>A0A7X5UAL7</accession>
<evidence type="ECO:0000256" key="6">
    <source>
        <dbReference type="RuleBase" id="RU000716"/>
    </source>
</evidence>
<dbReference type="SUPFAM" id="SSF88659">
    <property type="entry name" value="Sigma3 and sigma4 domains of RNA polymerase sigma factors"/>
    <property type="match status" value="1"/>
</dbReference>
<dbReference type="Pfam" id="PF08281">
    <property type="entry name" value="Sigma70_r4_2"/>
    <property type="match status" value="1"/>
</dbReference>
<dbReference type="PANTHER" id="PTHR43133:SF62">
    <property type="entry name" value="RNA POLYMERASE SIGMA FACTOR SIGZ"/>
    <property type="match status" value="1"/>
</dbReference>
<comment type="similarity">
    <text evidence="1 6">Belongs to the sigma-70 factor family. ECF subfamily.</text>
</comment>
<dbReference type="PANTHER" id="PTHR43133">
    <property type="entry name" value="RNA POLYMERASE ECF-TYPE SIGMA FACTO"/>
    <property type="match status" value="1"/>
</dbReference>
<sequence>MRPDLTHPKVTPIEAVRRVPLQAPQDTDDPAYWSAQVGRIGAQHDTDAFMCLFAHFGPRLQRYLTGMGVPPSQAEELVQEAMLRVWRRAAQFDPCRANVSTWLFRIARNLYIDSIRGEPHWLAVQDDLEMLDALPSEDGATSAESFADGRGLDRAIDDLPPQQARMIRMSYFEAKSHSEIARELNQPLGTVKSSLRRAFARLQGTLRKAP</sequence>
<dbReference type="InterPro" id="IPR014284">
    <property type="entry name" value="RNA_pol_sigma-70_dom"/>
</dbReference>
<dbReference type="InterPro" id="IPR007627">
    <property type="entry name" value="RNA_pol_sigma70_r2"/>
</dbReference>
<evidence type="ECO:0000313" key="10">
    <source>
        <dbReference type="Proteomes" id="UP000490980"/>
    </source>
</evidence>
<dbReference type="InterPro" id="IPR039425">
    <property type="entry name" value="RNA_pol_sigma-70-like"/>
</dbReference>
<dbReference type="InterPro" id="IPR013325">
    <property type="entry name" value="RNA_pol_sigma_r2"/>
</dbReference>
<dbReference type="GO" id="GO:0003677">
    <property type="term" value="F:DNA binding"/>
    <property type="evidence" value="ECO:0007669"/>
    <property type="project" value="UniProtKB-KW"/>
</dbReference>
<dbReference type="GO" id="GO:0016987">
    <property type="term" value="F:sigma factor activity"/>
    <property type="evidence" value="ECO:0007669"/>
    <property type="project" value="UniProtKB-KW"/>
</dbReference>
<dbReference type="Gene3D" id="1.10.1740.10">
    <property type="match status" value="1"/>
</dbReference>
<keyword evidence="10" id="KW-1185">Reference proteome</keyword>
<dbReference type="Gene3D" id="1.10.10.10">
    <property type="entry name" value="Winged helix-like DNA-binding domain superfamily/Winged helix DNA-binding domain"/>
    <property type="match status" value="1"/>
</dbReference>
<feature type="domain" description="RNA polymerase sigma-70 region 2" evidence="7">
    <location>
        <begin position="52"/>
        <end position="117"/>
    </location>
</feature>
<evidence type="ECO:0000256" key="3">
    <source>
        <dbReference type="ARBA" id="ARBA00023082"/>
    </source>
</evidence>
<dbReference type="InterPro" id="IPR036388">
    <property type="entry name" value="WH-like_DNA-bd_sf"/>
</dbReference>
<reference evidence="9 10" key="1">
    <citation type="submission" date="2020-03" db="EMBL/GenBank/DDBJ databases">
        <authorList>
            <person name="Lai Q."/>
        </authorList>
    </citation>
    <scope>NUCLEOTIDE SEQUENCE [LARGE SCALE GENOMIC DNA]</scope>
    <source>
        <strain evidence="9 10">CCUG 25036</strain>
    </source>
</reference>
<evidence type="ECO:0000259" key="7">
    <source>
        <dbReference type="Pfam" id="PF04542"/>
    </source>
</evidence>
<dbReference type="Proteomes" id="UP000490980">
    <property type="component" value="Unassembled WGS sequence"/>
</dbReference>
<evidence type="ECO:0000256" key="1">
    <source>
        <dbReference type="ARBA" id="ARBA00010641"/>
    </source>
</evidence>